<keyword evidence="2 6" id="KW-0479">Metal-binding</keyword>
<evidence type="ECO:0000256" key="4">
    <source>
        <dbReference type="ARBA" id="ARBA00022842"/>
    </source>
</evidence>
<dbReference type="GO" id="GO:0016811">
    <property type="term" value="F:hydrolase activity, acting on carbon-nitrogen (but not peptide) bonds, in linear amides"/>
    <property type="evidence" value="ECO:0007669"/>
    <property type="project" value="UniProtKB-UniRule"/>
</dbReference>
<dbReference type="GO" id="GO:0046872">
    <property type="term" value="F:metal ion binding"/>
    <property type="evidence" value="ECO:0007669"/>
    <property type="project" value="UniProtKB-KW"/>
</dbReference>
<dbReference type="PANTHER" id="PTHR31609">
    <property type="entry name" value="YDJC DEACETYLASE FAMILY MEMBER"/>
    <property type="match status" value="1"/>
</dbReference>
<evidence type="ECO:0000256" key="1">
    <source>
        <dbReference type="ARBA" id="ARBA00001946"/>
    </source>
</evidence>
<evidence type="ECO:0000256" key="5">
    <source>
        <dbReference type="ARBA" id="ARBA00023277"/>
    </source>
</evidence>
<evidence type="ECO:0000256" key="2">
    <source>
        <dbReference type="ARBA" id="ARBA00022723"/>
    </source>
</evidence>
<keyword evidence="3 6" id="KW-0378">Hydrolase</keyword>
<feature type="binding site" evidence="6">
    <location>
        <position position="60"/>
    </location>
    <ligand>
        <name>Mg(2+)</name>
        <dbReference type="ChEBI" id="CHEBI:18420"/>
    </ligand>
</feature>
<feature type="binding site" evidence="6">
    <location>
        <position position="124"/>
    </location>
    <ligand>
        <name>Mg(2+)</name>
        <dbReference type="ChEBI" id="CHEBI:18420"/>
    </ligand>
</feature>
<dbReference type="NCBIfam" id="NF002559">
    <property type="entry name" value="PRK02134.1"/>
    <property type="match status" value="1"/>
</dbReference>
<comment type="similarity">
    <text evidence="6">Belongs to the YdjC deacetylase family.</text>
</comment>
<organism evidence="7 8">
    <name type="scientific">Shimazuella alba</name>
    <dbReference type="NCBI Taxonomy" id="2690964"/>
    <lineage>
        <taxon>Bacteria</taxon>
        <taxon>Bacillati</taxon>
        <taxon>Bacillota</taxon>
        <taxon>Bacilli</taxon>
        <taxon>Bacillales</taxon>
        <taxon>Thermoactinomycetaceae</taxon>
        <taxon>Shimazuella</taxon>
    </lineage>
</organism>
<dbReference type="Gene3D" id="3.20.20.370">
    <property type="entry name" value="Glycoside hydrolase/deacetylase"/>
    <property type="match status" value="1"/>
</dbReference>
<keyword evidence="5 6" id="KW-0119">Carbohydrate metabolism</keyword>
<dbReference type="GO" id="GO:0019213">
    <property type="term" value="F:deacetylase activity"/>
    <property type="evidence" value="ECO:0007669"/>
    <property type="project" value="TreeGrafter"/>
</dbReference>
<dbReference type="InterPro" id="IPR022948">
    <property type="entry name" value="COD_ChbG_bac"/>
</dbReference>
<evidence type="ECO:0000256" key="3">
    <source>
        <dbReference type="ARBA" id="ARBA00022801"/>
    </source>
</evidence>
<dbReference type="CDD" id="cd10803">
    <property type="entry name" value="YdjC_EF3048_like"/>
    <property type="match status" value="1"/>
</dbReference>
<accession>A0A6I4VXK2</accession>
<dbReference type="EMBL" id="WUUL01000008">
    <property type="protein sequence ID" value="MXQ54670.1"/>
    <property type="molecule type" value="Genomic_DNA"/>
</dbReference>
<dbReference type="InterPro" id="IPR011330">
    <property type="entry name" value="Glyco_hydro/deAcase_b/a-brl"/>
</dbReference>
<dbReference type="Pfam" id="PF04794">
    <property type="entry name" value="YdjC"/>
    <property type="match status" value="1"/>
</dbReference>
<dbReference type="Proteomes" id="UP000430692">
    <property type="component" value="Unassembled WGS sequence"/>
</dbReference>
<dbReference type="AlphaFoldDB" id="A0A6I4VXK2"/>
<keyword evidence="8" id="KW-1185">Reference proteome</keyword>
<dbReference type="RefSeq" id="WP_160802015.1">
    <property type="nucleotide sequence ID" value="NZ_WUUL01000008.1"/>
</dbReference>
<proteinExistence type="inferred from homology"/>
<dbReference type="SUPFAM" id="SSF88713">
    <property type="entry name" value="Glycoside hydrolase/deacetylase"/>
    <property type="match status" value="1"/>
</dbReference>
<dbReference type="PANTHER" id="PTHR31609:SF1">
    <property type="entry name" value="CARBOHYDRATE DEACETYLASE"/>
    <property type="match status" value="1"/>
</dbReference>
<comment type="function">
    <text evidence="6">Probably catalyzes the deacetylation of acetylated carbohydrates an important step in the degradation of oligosaccharides.</text>
</comment>
<evidence type="ECO:0000313" key="7">
    <source>
        <dbReference type="EMBL" id="MXQ54670.1"/>
    </source>
</evidence>
<comment type="subunit">
    <text evidence="6">Homodimer.</text>
</comment>
<dbReference type="InterPro" id="IPR006879">
    <property type="entry name" value="YdjC-like"/>
</dbReference>
<evidence type="ECO:0000313" key="8">
    <source>
        <dbReference type="Proteomes" id="UP000430692"/>
    </source>
</evidence>
<comment type="caution">
    <text evidence="7">The sequence shown here is derived from an EMBL/GenBank/DDBJ whole genome shotgun (WGS) entry which is preliminary data.</text>
</comment>
<evidence type="ECO:0000256" key="6">
    <source>
        <dbReference type="HAMAP-Rule" id="MF_01246"/>
    </source>
</evidence>
<name>A0A6I4VXK2_9BACL</name>
<dbReference type="GO" id="GO:0000272">
    <property type="term" value="P:polysaccharide catabolic process"/>
    <property type="evidence" value="ECO:0007669"/>
    <property type="project" value="InterPro"/>
</dbReference>
<dbReference type="HAMAP" id="MF_01246">
    <property type="entry name" value="COD"/>
    <property type="match status" value="1"/>
</dbReference>
<keyword evidence="4 6" id="KW-0460">Magnesium</keyword>
<sequence>MISLLVNADDFGFSRGVNHGIIDAHRFGIVNSTTMMVHTPATEHAVELAKQYPQLRVGIHLTLTFGKPVNQDVPSLVDENGFFRVDKNYEKNSDVLLEDVRKEWEDQIQKFFSFGIRPAHMDSHHHIHAWPFLEPVVKELAQKYNLPVRNAFRRNVEEIPLLSDVFLDGFYGENVSSHFFANLHQEVEDNVTLEVMCHPAYIDTFLKDNSTYCTKRLQELDILTNVSLPSIFSFVSCMS</sequence>
<gene>
    <name evidence="7" type="primary">chbG</name>
    <name evidence="7" type="ORF">GSM42_13280</name>
</gene>
<dbReference type="EC" id="3.5.1.-" evidence="6"/>
<reference evidence="7 8" key="1">
    <citation type="submission" date="2019-12" db="EMBL/GenBank/DDBJ databases">
        <title>Whole-genome analyses of novel actinobacteria.</title>
        <authorList>
            <person name="Sahin N."/>
            <person name="Saygin H."/>
        </authorList>
    </citation>
    <scope>NUCLEOTIDE SEQUENCE [LARGE SCALE GENOMIC DNA]</scope>
    <source>
        <strain evidence="7 8">KC615</strain>
    </source>
</reference>
<comment type="cofactor">
    <cofactor evidence="1 6">
        <name>Mg(2+)</name>
        <dbReference type="ChEBI" id="CHEBI:18420"/>
    </cofactor>
</comment>
<protein>
    <recommendedName>
        <fullName evidence="6">Carbohydrate deacetylase</fullName>
        <ecNumber evidence="6">3.5.1.-</ecNumber>
    </recommendedName>
</protein>